<evidence type="ECO:0000313" key="10">
    <source>
        <dbReference type="EMBL" id="MFB9630845.1"/>
    </source>
</evidence>
<evidence type="ECO:0000256" key="7">
    <source>
        <dbReference type="SAM" id="Coils"/>
    </source>
</evidence>
<feature type="transmembrane region" description="Helical" evidence="9">
    <location>
        <begin position="6"/>
        <end position="23"/>
    </location>
</feature>
<reference evidence="10 11" key="1">
    <citation type="submission" date="2024-09" db="EMBL/GenBank/DDBJ databases">
        <authorList>
            <person name="Sun Q."/>
            <person name="Mori K."/>
        </authorList>
    </citation>
    <scope>NUCLEOTIDE SEQUENCE [LARGE SCALE GENOMIC DNA]</scope>
    <source>
        <strain evidence="10 11">JCM 3143</strain>
    </source>
</reference>
<organism evidence="10 11">
    <name type="scientific">Nonomuraea helvata</name>
    <dbReference type="NCBI Taxonomy" id="37484"/>
    <lineage>
        <taxon>Bacteria</taxon>
        <taxon>Bacillati</taxon>
        <taxon>Actinomycetota</taxon>
        <taxon>Actinomycetes</taxon>
        <taxon>Streptosporangiales</taxon>
        <taxon>Streptosporangiaceae</taxon>
        <taxon>Nonomuraea</taxon>
    </lineage>
</organism>
<evidence type="ECO:0000256" key="9">
    <source>
        <dbReference type="SAM" id="Phobius"/>
    </source>
</evidence>
<dbReference type="InterPro" id="IPR039428">
    <property type="entry name" value="NUOK/Mnh_C1-like"/>
</dbReference>
<dbReference type="PANTHER" id="PTHR34583:SF2">
    <property type="entry name" value="ANTIPORTER SUBUNIT MNHC2-RELATED"/>
    <property type="match status" value="1"/>
</dbReference>
<keyword evidence="11" id="KW-1185">Reference proteome</keyword>
<evidence type="ECO:0000256" key="5">
    <source>
        <dbReference type="ARBA" id="ARBA00022989"/>
    </source>
</evidence>
<feature type="coiled-coil region" evidence="7">
    <location>
        <begin position="128"/>
        <end position="158"/>
    </location>
</feature>
<feature type="region of interest" description="Disordered" evidence="8">
    <location>
        <begin position="242"/>
        <end position="269"/>
    </location>
</feature>
<keyword evidence="6 9" id="KW-0472">Membrane</keyword>
<dbReference type="RefSeq" id="WP_344984465.1">
    <property type="nucleotide sequence ID" value="NZ_BAAAXV010000001.1"/>
</dbReference>
<keyword evidence="7" id="KW-0175">Coiled coil</keyword>
<name>A0ABV5SGN6_9ACTN</name>
<evidence type="ECO:0000256" key="4">
    <source>
        <dbReference type="ARBA" id="ARBA00022692"/>
    </source>
</evidence>
<accession>A0ABV5SGN6</accession>
<feature type="transmembrane region" description="Helical" evidence="9">
    <location>
        <begin position="30"/>
        <end position="50"/>
    </location>
</feature>
<keyword evidence="4 9" id="KW-0812">Transmembrane</keyword>
<dbReference type="NCBIfam" id="NF005929">
    <property type="entry name" value="PRK07946.1"/>
    <property type="match status" value="1"/>
</dbReference>
<evidence type="ECO:0000256" key="1">
    <source>
        <dbReference type="ARBA" id="ARBA00004651"/>
    </source>
</evidence>
<comment type="similarity">
    <text evidence="2">Belongs to the CPA3 antiporters (TC 2.A.63) subunit C family.</text>
</comment>
<evidence type="ECO:0000256" key="3">
    <source>
        <dbReference type="ARBA" id="ARBA00022475"/>
    </source>
</evidence>
<gene>
    <name evidence="10" type="ORF">ACFFSA_47920</name>
</gene>
<feature type="transmembrane region" description="Helical" evidence="9">
    <location>
        <begin position="70"/>
        <end position="90"/>
    </location>
</feature>
<dbReference type="PANTHER" id="PTHR34583">
    <property type="entry name" value="ANTIPORTER SUBUNIT MNHC2-RELATED"/>
    <property type="match status" value="1"/>
</dbReference>
<sequence length="269" mass="30594">MTVTLLPFLACGAMIVTGVTLLLERSLVRVLAGVIVLGNGVNLLIVTAGGDPGAPPFVGAQGIADPLPQAMVLTAIVITLGVTAYLLALVHRSWQLCGSDEVQDDTEDRRVRLRARRGELSEAVRARQNAYRRLVAEQRAELARMEAEQAERERLQEADLERRISRVHTELEQWMRASREEGLSEEDMHRRFEEAGLRDDTLAMDNLERIDELREQYARGREEQAARERALRRRLKARQREARRQMRAAIREERERQALAQDPELEGED</sequence>
<dbReference type="EMBL" id="JBHMBW010000103">
    <property type="protein sequence ID" value="MFB9630845.1"/>
    <property type="molecule type" value="Genomic_DNA"/>
</dbReference>
<dbReference type="Gene3D" id="1.10.287.3510">
    <property type="match status" value="1"/>
</dbReference>
<feature type="compositionally biased region" description="Basic and acidic residues" evidence="8">
    <location>
        <begin position="242"/>
        <end position="257"/>
    </location>
</feature>
<dbReference type="Pfam" id="PF00420">
    <property type="entry name" value="Oxidored_q2"/>
    <property type="match status" value="1"/>
</dbReference>
<comment type="subcellular location">
    <subcellularLocation>
        <location evidence="1">Cell membrane</location>
        <topology evidence="1">Multi-pass membrane protein</topology>
    </subcellularLocation>
</comment>
<evidence type="ECO:0000256" key="8">
    <source>
        <dbReference type="SAM" id="MobiDB-lite"/>
    </source>
</evidence>
<evidence type="ECO:0000256" key="6">
    <source>
        <dbReference type="ARBA" id="ARBA00023136"/>
    </source>
</evidence>
<keyword evidence="5 9" id="KW-1133">Transmembrane helix</keyword>
<keyword evidence="3" id="KW-1003">Cell membrane</keyword>
<dbReference type="InterPro" id="IPR050601">
    <property type="entry name" value="CPA3_antiporter_subunitC"/>
</dbReference>
<comment type="caution">
    <text evidence="10">The sequence shown here is derived from an EMBL/GenBank/DDBJ whole genome shotgun (WGS) entry which is preliminary data.</text>
</comment>
<proteinExistence type="inferred from homology"/>
<dbReference type="Proteomes" id="UP001589532">
    <property type="component" value="Unassembled WGS sequence"/>
</dbReference>
<protein>
    <submittedName>
        <fullName evidence="10">Na(+)/H(+) antiporter subunit C</fullName>
    </submittedName>
</protein>
<evidence type="ECO:0000256" key="2">
    <source>
        <dbReference type="ARBA" id="ARBA00010388"/>
    </source>
</evidence>
<evidence type="ECO:0000313" key="11">
    <source>
        <dbReference type="Proteomes" id="UP001589532"/>
    </source>
</evidence>